<keyword evidence="2" id="KW-0808">Transferase</keyword>
<accession>A0ABZ0GTP9</accession>
<feature type="chain" id="PRO_5045269611" evidence="1">
    <location>
        <begin position="23"/>
        <end position="244"/>
    </location>
</feature>
<dbReference type="RefSeq" id="WP_348398096.1">
    <property type="nucleotide sequence ID" value="NZ_CP136600.1"/>
</dbReference>
<feature type="signal peptide" evidence="1">
    <location>
        <begin position="1"/>
        <end position="22"/>
    </location>
</feature>
<dbReference type="GO" id="GO:0008168">
    <property type="term" value="F:methyltransferase activity"/>
    <property type="evidence" value="ECO:0007669"/>
    <property type="project" value="UniProtKB-KW"/>
</dbReference>
<dbReference type="SUPFAM" id="SSF53335">
    <property type="entry name" value="S-adenosyl-L-methionine-dependent methyltransferases"/>
    <property type="match status" value="1"/>
</dbReference>
<keyword evidence="3" id="KW-1185">Reference proteome</keyword>
<dbReference type="Pfam" id="PF01209">
    <property type="entry name" value="Ubie_methyltran"/>
    <property type="match status" value="1"/>
</dbReference>
<dbReference type="InterPro" id="IPR029063">
    <property type="entry name" value="SAM-dependent_MTases_sf"/>
</dbReference>
<keyword evidence="1" id="KW-0732">Signal</keyword>
<dbReference type="CDD" id="cd02440">
    <property type="entry name" value="AdoMet_MTases"/>
    <property type="match status" value="1"/>
</dbReference>
<dbReference type="EC" id="2.1.1.-" evidence="2"/>
<sequence>MTNQFKLIIAILLLNTSAFSYANSVDLLAQPHRSEQDKVRDKTSKPLDIIEFSGVKPDMHVLDLFAGAGYYSEILSQVVGPQGKVFLHNNKAYLSYVGQELQKRMADGSLTNVVQYVHETDDLLLQDNVLDSIFFVLGYHDLHHVIDGWNIDQDKLLKQLYKALKPGGTLLIIDHSAPIGTGIEYSQEKHRIAPEYVVRELKDFGFHFVKQTDVLANPKDNYELSPFDPEVYRKTDRFVLLFRK</sequence>
<dbReference type="EMBL" id="CP136600">
    <property type="protein sequence ID" value="WOH39329.1"/>
    <property type="molecule type" value="Genomic_DNA"/>
</dbReference>
<gene>
    <name evidence="2" type="ORF">RI844_08905</name>
</gene>
<organism evidence="2 3">
    <name type="scientific">Thalassotalea fonticola</name>
    <dbReference type="NCBI Taxonomy" id="3065649"/>
    <lineage>
        <taxon>Bacteria</taxon>
        <taxon>Pseudomonadati</taxon>
        <taxon>Pseudomonadota</taxon>
        <taxon>Gammaproteobacteria</taxon>
        <taxon>Alteromonadales</taxon>
        <taxon>Colwelliaceae</taxon>
        <taxon>Thalassotalea</taxon>
    </lineage>
</organism>
<name>A0ABZ0GTP9_9GAMM</name>
<keyword evidence="2" id="KW-0489">Methyltransferase</keyword>
<dbReference type="GO" id="GO:0032259">
    <property type="term" value="P:methylation"/>
    <property type="evidence" value="ECO:0007669"/>
    <property type="project" value="UniProtKB-KW"/>
</dbReference>
<dbReference type="Proteomes" id="UP001301442">
    <property type="component" value="Chromosome"/>
</dbReference>
<evidence type="ECO:0000313" key="3">
    <source>
        <dbReference type="Proteomes" id="UP001301442"/>
    </source>
</evidence>
<proteinExistence type="predicted"/>
<reference evidence="2 3" key="1">
    <citation type="submission" date="2023-09" db="EMBL/GenBank/DDBJ databases">
        <authorList>
            <person name="Qi X."/>
        </authorList>
    </citation>
    <scope>NUCLEOTIDE SEQUENCE [LARGE SCALE GENOMIC DNA]</scope>
    <source>
        <strain evidence="2 3">S1-1</strain>
    </source>
</reference>
<dbReference type="PIRSF" id="PIRSF031679">
    <property type="entry name" value="Mtase_Alr7345_prd"/>
    <property type="match status" value="1"/>
</dbReference>
<protein>
    <submittedName>
        <fullName evidence="2">Class I SAM-dependent methyltransferase</fullName>
        <ecNumber evidence="2">2.1.1.-</ecNumber>
    </submittedName>
</protein>
<evidence type="ECO:0000256" key="1">
    <source>
        <dbReference type="SAM" id="SignalP"/>
    </source>
</evidence>
<dbReference type="Gene3D" id="3.40.50.150">
    <property type="entry name" value="Vaccinia Virus protein VP39"/>
    <property type="match status" value="1"/>
</dbReference>
<dbReference type="InterPro" id="IPR016980">
    <property type="entry name" value="S-AdoMet-dep_MeTrfase_Alr7345"/>
</dbReference>
<evidence type="ECO:0000313" key="2">
    <source>
        <dbReference type="EMBL" id="WOH39329.1"/>
    </source>
</evidence>